<evidence type="ECO:0000256" key="1">
    <source>
        <dbReference type="SAM" id="MobiDB-lite"/>
    </source>
</evidence>
<name>A0ABR2ZA22_9AGAR</name>
<gene>
    <name evidence="2" type="ORF">AAF712_015716</name>
</gene>
<feature type="region of interest" description="Disordered" evidence="1">
    <location>
        <begin position="294"/>
        <end position="335"/>
    </location>
</feature>
<evidence type="ECO:0000313" key="2">
    <source>
        <dbReference type="EMBL" id="KAL0057633.1"/>
    </source>
</evidence>
<protein>
    <submittedName>
        <fullName evidence="2">Uncharacterized protein</fullName>
    </submittedName>
</protein>
<comment type="caution">
    <text evidence="2">The sequence shown here is derived from an EMBL/GenBank/DDBJ whole genome shotgun (WGS) entry which is preliminary data.</text>
</comment>
<feature type="region of interest" description="Disordered" evidence="1">
    <location>
        <begin position="1"/>
        <end position="35"/>
    </location>
</feature>
<sequence>MSRPPSPTASHSNVPTNEESVAPPTTPPKGKATPHSELHLATLHSQGSASASKDMVDYQVSDVAPHLREDMRRTDTVLFKDFILVLVANLYPGDASVVLGHIMRHMAHIANGKIPATRNESDRLVMERNVPRISSALREYCSPVSHEGKRYALFVTTCNAALAVLALVDVDEIQHLNPTDIMFQRQDPTTIEGKHFMGNSNRRKPDIIGLSRAELEERHAPKPGRQLSIMRPTDQDELDVLATQPIKIPIPWELILNCVEFKKILGELDDVLKVLERCRYTARVAEDYMEKHNQSMNDHSIASTSQAGSSNKGSHKRKQPHTPSAEPASKSPKIGRKAHPVIQTFGYGAEQLNAAFARAHAMNLLVTGTSLLFVAFLDHNFDSQVRQHDVSLVFR</sequence>
<reference evidence="2 3" key="1">
    <citation type="submission" date="2024-05" db="EMBL/GenBank/DDBJ databases">
        <title>A draft genome resource for the thread blight pathogen Marasmius tenuissimus strain MS-2.</title>
        <authorList>
            <person name="Yulfo-Soto G.E."/>
            <person name="Baruah I.K."/>
            <person name="Amoako-Attah I."/>
            <person name="Bukari Y."/>
            <person name="Meinhardt L.W."/>
            <person name="Bailey B.A."/>
            <person name="Cohen S.P."/>
        </authorList>
    </citation>
    <scope>NUCLEOTIDE SEQUENCE [LARGE SCALE GENOMIC DNA]</scope>
    <source>
        <strain evidence="2 3">MS-2</strain>
    </source>
</reference>
<dbReference type="Proteomes" id="UP001437256">
    <property type="component" value="Unassembled WGS sequence"/>
</dbReference>
<organism evidence="2 3">
    <name type="scientific">Marasmius tenuissimus</name>
    <dbReference type="NCBI Taxonomy" id="585030"/>
    <lineage>
        <taxon>Eukaryota</taxon>
        <taxon>Fungi</taxon>
        <taxon>Dikarya</taxon>
        <taxon>Basidiomycota</taxon>
        <taxon>Agaricomycotina</taxon>
        <taxon>Agaricomycetes</taxon>
        <taxon>Agaricomycetidae</taxon>
        <taxon>Agaricales</taxon>
        <taxon>Marasmiineae</taxon>
        <taxon>Marasmiaceae</taxon>
        <taxon>Marasmius</taxon>
    </lineage>
</organism>
<dbReference type="EMBL" id="JBBXMP010000475">
    <property type="protein sequence ID" value="KAL0057633.1"/>
    <property type="molecule type" value="Genomic_DNA"/>
</dbReference>
<proteinExistence type="predicted"/>
<accession>A0ABR2ZA22</accession>
<feature type="compositionally biased region" description="Polar residues" evidence="1">
    <location>
        <begin position="8"/>
        <end position="19"/>
    </location>
</feature>
<evidence type="ECO:0000313" key="3">
    <source>
        <dbReference type="Proteomes" id="UP001437256"/>
    </source>
</evidence>
<feature type="compositionally biased region" description="Polar residues" evidence="1">
    <location>
        <begin position="294"/>
        <end position="312"/>
    </location>
</feature>
<keyword evidence="3" id="KW-1185">Reference proteome</keyword>